<dbReference type="SUPFAM" id="SSF52949">
    <property type="entry name" value="Macro domain-like"/>
    <property type="match status" value="1"/>
</dbReference>
<dbReference type="PROSITE" id="PS51154">
    <property type="entry name" value="MACRO"/>
    <property type="match status" value="1"/>
</dbReference>
<evidence type="ECO:0000259" key="1">
    <source>
        <dbReference type="PROSITE" id="PS51154"/>
    </source>
</evidence>
<comment type="caution">
    <text evidence="2">The sequence shown here is derived from an EMBL/GenBank/DDBJ whole genome shotgun (WGS) entry which is preliminary data.</text>
</comment>
<evidence type="ECO:0000313" key="3">
    <source>
        <dbReference type="Proteomes" id="UP000241426"/>
    </source>
</evidence>
<name>A0A2T3KLT9_9GAMM</name>
<sequence>MDIKLKNIITAAKDGEFDVLIHCQNIYHSWGKGFVVPLSIAFPDAKKADLATKKGDSSKLGTYSKAEIITTSKKEIMILNCYCQKSYGQGNHFILESFKKVLKSLNTEFKGKRIAYPLIGAGRAGGSWSEISKIIDETLTDVKHCLYILDASQQSHQ</sequence>
<organism evidence="2 3">
    <name type="scientific">Photobacterium kishitanii</name>
    <dbReference type="NCBI Taxonomy" id="318456"/>
    <lineage>
        <taxon>Bacteria</taxon>
        <taxon>Pseudomonadati</taxon>
        <taxon>Pseudomonadota</taxon>
        <taxon>Gammaproteobacteria</taxon>
        <taxon>Vibrionales</taxon>
        <taxon>Vibrionaceae</taxon>
        <taxon>Photobacterium</taxon>
    </lineage>
</organism>
<dbReference type="EMBL" id="PYNF01000003">
    <property type="protein sequence ID" value="PSV00620.1"/>
    <property type="molecule type" value="Genomic_DNA"/>
</dbReference>
<gene>
    <name evidence="2" type="ORF">C9J27_05645</name>
</gene>
<accession>A0A2T3KLT9</accession>
<dbReference type="RefSeq" id="WP_107289250.1">
    <property type="nucleotide sequence ID" value="NZ_PYNF01000003.1"/>
</dbReference>
<reference evidence="2 3" key="1">
    <citation type="submission" date="2018-01" db="EMBL/GenBank/DDBJ databases">
        <title>Whole genome sequencing of Histamine producing bacteria.</title>
        <authorList>
            <person name="Butler K."/>
        </authorList>
    </citation>
    <scope>NUCLEOTIDE SEQUENCE [LARGE SCALE GENOMIC DNA]</scope>
    <source>
        <strain evidence="2 3">FS-7.2</strain>
    </source>
</reference>
<feature type="domain" description="Macro" evidence="1">
    <location>
        <begin position="1"/>
        <end position="157"/>
    </location>
</feature>
<dbReference type="Gene3D" id="3.40.220.10">
    <property type="entry name" value="Leucine Aminopeptidase, subunit E, domain 1"/>
    <property type="match status" value="1"/>
</dbReference>
<protein>
    <submittedName>
        <fullName evidence="2">Phosphatase</fullName>
    </submittedName>
</protein>
<evidence type="ECO:0000313" key="2">
    <source>
        <dbReference type="EMBL" id="PSV00620.1"/>
    </source>
</evidence>
<dbReference type="AlphaFoldDB" id="A0A2T3KLT9"/>
<dbReference type="InterPro" id="IPR002589">
    <property type="entry name" value="Macro_dom"/>
</dbReference>
<proteinExistence type="predicted"/>
<dbReference type="InterPro" id="IPR043472">
    <property type="entry name" value="Macro_dom-like"/>
</dbReference>
<dbReference type="Proteomes" id="UP000241426">
    <property type="component" value="Unassembled WGS sequence"/>
</dbReference>